<evidence type="ECO:0000256" key="1">
    <source>
        <dbReference type="ARBA" id="ARBA00004561"/>
    </source>
</evidence>
<evidence type="ECO:0000256" key="2">
    <source>
        <dbReference type="ARBA" id="ARBA00006671"/>
    </source>
</evidence>
<dbReference type="InterPro" id="IPR036937">
    <property type="entry name" value="Adhesion_dom_fimbrial_sf"/>
</dbReference>
<proteinExistence type="inferred from homology"/>
<keyword evidence="4" id="KW-0281">Fimbrium</keyword>
<sequence length="174" mass="18442">MVLSGTALLMGWLSVMSAVQAEPSSIWGRVSMNGSIVNAACAIDTGSYEQTVDMGMLPVGTIRQQGQGPVRPFSIALIGCTTVPFVGDAWQTFSVTFDGPADGDWFTVSGDARGVALSLLDAQGRPIYPGQSTPKQAIVPGNSVLHYGLRLVSDASPLRPGEYQSALRFKLEYD</sequence>
<accession>A0AAI9DFE3</accession>
<reference evidence="7" key="1">
    <citation type="submission" date="2024-02" db="EMBL/GenBank/DDBJ databases">
        <authorList>
            <consortium name="Clinical and Environmental Microbiology Branch: Whole genome sequencing antimicrobial resistance pathogens in the healthcare setting"/>
        </authorList>
    </citation>
    <scope>NUCLEOTIDE SEQUENCE</scope>
    <source>
        <strain evidence="7">2021GO-0154</strain>
    </source>
</reference>
<keyword evidence="3 5" id="KW-0732">Signal</keyword>
<evidence type="ECO:0000256" key="3">
    <source>
        <dbReference type="ARBA" id="ARBA00022729"/>
    </source>
</evidence>
<comment type="subcellular location">
    <subcellularLocation>
        <location evidence="1">Fimbrium</location>
    </subcellularLocation>
</comment>
<feature type="chain" id="PRO_5042537478" evidence="5">
    <location>
        <begin position="22"/>
        <end position="174"/>
    </location>
</feature>
<dbReference type="SUPFAM" id="SSF49401">
    <property type="entry name" value="Bacterial adhesins"/>
    <property type="match status" value="1"/>
</dbReference>
<dbReference type="GO" id="GO:0043709">
    <property type="term" value="P:cell adhesion involved in single-species biofilm formation"/>
    <property type="evidence" value="ECO:0007669"/>
    <property type="project" value="TreeGrafter"/>
</dbReference>
<dbReference type="GO" id="GO:0009289">
    <property type="term" value="C:pilus"/>
    <property type="evidence" value="ECO:0007669"/>
    <property type="project" value="UniProtKB-SubCell"/>
</dbReference>
<dbReference type="InterPro" id="IPR000259">
    <property type="entry name" value="Adhesion_dom_fimbrial"/>
</dbReference>
<gene>
    <name evidence="7" type="ORF">RG298_003739</name>
</gene>
<dbReference type="PANTHER" id="PTHR33420">
    <property type="entry name" value="FIMBRIAL SUBUNIT ELFA-RELATED"/>
    <property type="match status" value="1"/>
</dbReference>
<evidence type="ECO:0000259" key="6">
    <source>
        <dbReference type="Pfam" id="PF00419"/>
    </source>
</evidence>
<dbReference type="Gene3D" id="2.60.40.1090">
    <property type="entry name" value="Fimbrial-type adhesion domain"/>
    <property type="match status" value="1"/>
</dbReference>
<comment type="similarity">
    <text evidence="2">Belongs to the fimbrial protein family.</text>
</comment>
<name>A0AAI9DFE3_PROST</name>
<evidence type="ECO:0000256" key="5">
    <source>
        <dbReference type="SAM" id="SignalP"/>
    </source>
</evidence>
<dbReference type="PANTHER" id="PTHR33420:SF12">
    <property type="entry name" value="FIMBRIN-LIKE PROTEIN FIMI-RELATED"/>
    <property type="match status" value="1"/>
</dbReference>
<feature type="signal peptide" evidence="5">
    <location>
        <begin position="1"/>
        <end position="21"/>
    </location>
</feature>
<dbReference type="EMBL" id="ABMABF030000015">
    <property type="protein sequence ID" value="EMJ5135961.1"/>
    <property type="molecule type" value="Genomic_DNA"/>
</dbReference>
<dbReference type="InterPro" id="IPR008966">
    <property type="entry name" value="Adhesion_dom_sf"/>
</dbReference>
<evidence type="ECO:0000256" key="4">
    <source>
        <dbReference type="ARBA" id="ARBA00023263"/>
    </source>
</evidence>
<dbReference type="InterPro" id="IPR050263">
    <property type="entry name" value="Bact_Fimbrial_Adh_Pro"/>
</dbReference>
<evidence type="ECO:0000313" key="7">
    <source>
        <dbReference type="EMBL" id="EMJ5135961.1"/>
    </source>
</evidence>
<organism evidence="7">
    <name type="scientific">Providencia stuartii</name>
    <dbReference type="NCBI Taxonomy" id="588"/>
    <lineage>
        <taxon>Bacteria</taxon>
        <taxon>Pseudomonadati</taxon>
        <taxon>Pseudomonadota</taxon>
        <taxon>Gammaproteobacteria</taxon>
        <taxon>Enterobacterales</taxon>
        <taxon>Morganellaceae</taxon>
        <taxon>Providencia</taxon>
    </lineage>
</organism>
<protein>
    <submittedName>
        <fullName evidence="7">Type 1 fimbrial protein</fullName>
    </submittedName>
</protein>
<comment type="caution">
    <text evidence="7">The sequence shown here is derived from an EMBL/GenBank/DDBJ whole genome shotgun (WGS) entry which is preliminary data.</text>
</comment>
<dbReference type="AlphaFoldDB" id="A0AAI9DFE3"/>
<feature type="domain" description="Fimbrial-type adhesion" evidence="6">
    <location>
        <begin position="31"/>
        <end position="137"/>
    </location>
</feature>
<dbReference type="Pfam" id="PF00419">
    <property type="entry name" value="Fimbrial"/>
    <property type="match status" value="1"/>
</dbReference>